<accession>A0ABX8YAK1</accession>
<dbReference type="PANTHER" id="PTHR13174:SF3">
    <property type="entry name" value="D-GLUCURONYL C5-EPIMERASE"/>
    <property type="match status" value="1"/>
</dbReference>
<name>A0ABX8YAK1_ANETH</name>
<dbReference type="EMBL" id="CP080764">
    <property type="protein sequence ID" value="QYY42546.1"/>
    <property type="molecule type" value="Genomic_DNA"/>
</dbReference>
<sequence>MFKTKNKESSFCKKYIIIFVIAIVLVSTIVLNTSVYANVKLDKGSGLDKLALQQFYIGNFYKNIFNSKDDESIVNPYVEPQMGWKTDGKPIANPTKVAADGLAFILANNVSAADKHAQWLLKHSKQIDGAIFFPFNFDFAPYYPYSLKAPWNSALTQGLSLGLFSYLYEKTNEKKYKDVADRIYRSYTVPIEKGGFTRFEKEGPFFEEYPTKIPTRVLNGAAVSMLALYDYSVIMNNHEAEVLFQKSVARFEPLLKEYEVTLPYFGSPISSYSLAPVRKEITGRFVGDGNAFIFNVKLIGKNKDNEKILSEVKVGSKNDDDVNNNFYIWADPIYMNWGSPTSLQSISGRMVNGIKGKYNHSPFKFVYLNDFNKYNQLFIEVNYISRDNKNIDLQLYDENEYWLIGKLPSSLSMRKERFELKPEFIDSFLKRTASNPNSPIDVKYLDDNQILVDIIGKVANSKTFLYYAKRWEHSKKMVPARWLDRFPENLFENTTNEPVISLTSNSEESKHVEYPSIMRNGDIYFLYYSAYGDDNRWRIFLATSKDGHSWVKQGRLFDEKNLEFKGNYAFPFVIENPIKGDSEKKYLMYFSVAQNQGDQYNKLYIAYSPDGLKWRIGREILKDKILDPFITITENNLFEMYYCSNANDGIEIKKVVSNDGIRWGNPSVVIRKDSKLADGYYTIGGVRKDGKLILFIEGTNINQHYLDMYIVQGDKVTPYSNNPVYVDRDWEGRWDNIRYGLNIFRDNGKYFVYYNGISTLGAETGGQIGRAELKTPVIEKYLMESIE</sequence>
<dbReference type="InterPro" id="IPR010598">
    <property type="entry name" value="C5-epim_C"/>
</dbReference>
<organism evidence="3 4">
    <name type="scientific">Aneurinibacillus thermoaerophilus</name>
    <dbReference type="NCBI Taxonomy" id="143495"/>
    <lineage>
        <taxon>Bacteria</taxon>
        <taxon>Bacillati</taxon>
        <taxon>Bacillota</taxon>
        <taxon>Bacilli</taxon>
        <taxon>Bacillales</taxon>
        <taxon>Paenibacillaceae</taxon>
        <taxon>Aneurinibacillus group</taxon>
        <taxon>Aneurinibacillus</taxon>
    </lineage>
</organism>
<dbReference type="GeneID" id="97143118"/>
<protein>
    <recommendedName>
        <fullName evidence="2">D-glucuronyl C5-epimerase C-terminal domain-containing protein</fullName>
    </recommendedName>
</protein>
<dbReference type="InterPro" id="IPR039721">
    <property type="entry name" value="C5-epimerase"/>
</dbReference>
<keyword evidence="1" id="KW-1133">Transmembrane helix</keyword>
<dbReference type="SUPFAM" id="SSF75005">
    <property type="entry name" value="Arabinanase/levansucrase/invertase"/>
    <property type="match status" value="2"/>
</dbReference>
<dbReference type="Pfam" id="PF06662">
    <property type="entry name" value="C5-epim_C"/>
    <property type="match status" value="1"/>
</dbReference>
<dbReference type="PANTHER" id="PTHR13174">
    <property type="entry name" value="D-GLUCURONYL C5-EPIMERASE"/>
    <property type="match status" value="1"/>
</dbReference>
<dbReference type="RefSeq" id="WP_220559171.1">
    <property type="nucleotide sequence ID" value="NZ_CP080764.1"/>
</dbReference>
<evidence type="ECO:0000256" key="1">
    <source>
        <dbReference type="SAM" id="Phobius"/>
    </source>
</evidence>
<reference evidence="3 4" key="1">
    <citation type="submission" date="2021-08" db="EMBL/GenBank/DDBJ databases">
        <title>Complete genome sequence of the strain Aneurinibacillus thermoaerophilus CCM 8960.</title>
        <authorList>
            <person name="Musilova J."/>
            <person name="Kourilova X."/>
            <person name="Pernicova I."/>
            <person name="Bezdicek M."/>
            <person name="Lengerova M."/>
            <person name="Obruca S."/>
            <person name="Sedlar K."/>
        </authorList>
    </citation>
    <scope>NUCLEOTIDE SEQUENCE [LARGE SCALE GENOMIC DNA]</scope>
    <source>
        <strain evidence="3 4">CCM 8960</strain>
    </source>
</reference>
<dbReference type="InterPro" id="IPR023296">
    <property type="entry name" value="Glyco_hydro_beta-prop_sf"/>
</dbReference>
<proteinExistence type="predicted"/>
<keyword evidence="4" id="KW-1185">Reference proteome</keyword>
<gene>
    <name evidence="3" type="ORF">K3F53_17190</name>
</gene>
<evidence type="ECO:0000259" key="2">
    <source>
        <dbReference type="Pfam" id="PF06662"/>
    </source>
</evidence>
<keyword evidence="1" id="KW-0472">Membrane</keyword>
<evidence type="ECO:0000313" key="4">
    <source>
        <dbReference type="Proteomes" id="UP000826616"/>
    </source>
</evidence>
<keyword evidence="1" id="KW-0812">Transmembrane</keyword>
<evidence type="ECO:0000313" key="3">
    <source>
        <dbReference type="EMBL" id="QYY42546.1"/>
    </source>
</evidence>
<feature type="domain" description="D-glucuronyl C5-epimerase C-terminal" evidence="2">
    <location>
        <begin position="131"/>
        <end position="260"/>
    </location>
</feature>
<feature type="transmembrane region" description="Helical" evidence="1">
    <location>
        <begin position="12"/>
        <end position="31"/>
    </location>
</feature>
<dbReference type="Proteomes" id="UP000826616">
    <property type="component" value="Chromosome"/>
</dbReference>
<dbReference type="Gene3D" id="2.115.10.20">
    <property type="entry name" value="Glycosyl hydrolase domain, family 43"/>
    <property type="match status" value="2"/>
</dbReference>